<dbReference type="InterPro" id="IPR000184">
    <property type="entry name" value="Bac_surfAg_D15"/>
</dbReference>
<dbReference type="Pfam" id="PF07244">
    <property type="entry name" value="POTRA"/>
    <property type="match status" value="1"/>
</dbReference>
<dbReference type="Gene3D" id="2.40.160.50">
    <property type="entry name" value="membrane protein fhac: a member of the omp85/tpsb transporter family"/>
    <property type="match status" value="1"/>
</dbReference>
<comment type="subcellular location">
    <subcellularLocation>
        <location evidence="1">Membrane</location>
    </subcellularLocation>
</comment>
<dbReference type="EMBL" id="FRYL01000002">
    <property type="protein sequence ID" value="SHO80303.1"/>
    <property type="molecule type" value="Genomic_DNA"/>
</dbReference>
<evidence type="ECO:0000256" key="4">
    <source>
        <dbReference type="ARBA" id="ARBA00023136"/>
    </source>
</evidence>
<keyword evidence="2" id="KW-0812">Transmembrane</keyword>
<dbReference type="PANTHER" id="PTHR12815">
    <property type="entry name" value="SORTING AND ASSEMBLY MACHINERY SAMM50 PROTEIN FAMILY MEMBER"/>
    <property type="match status" value="1"/>
</dbReference>
<proteinExistence type="predicted"/>
<evidence type="ECO:0000259" key="7">
    <source>
        <dbReference type="Pfam" id="PF07244"/>
    </source>
</evidence>
<evidence type="ECO:0000256" key="5">
    <source>
        <dbReference type="ARBA" id="ARBA00023237"/>
    </source>
</evidence>
<dbReference type="Gene3D" id="3.10.20.310">
    <property type="entry name" value="membrane protein fhac"/>
    <property type="match status" value="2"/>
</dbReference>
<evidence type="ECO:0000256" key="3">
    <source>
        <dbReference type="ARBA" id="ARBA00022729"/>
    </source>
</evidence>
<keyword evidence="5" id="KW-0998">Cell outer membrane</keyword>
<dbReference type="AlphaFoldDB" id="A0A1W1EHG8"/>
<organism evidence="8">
    <name type="scientific">hydrothermal vent metagenome</name>
    <dbReference type="NCBI Taxonomy" id="652676"/>
    <lineage>
        <taxon>unclassified sequences</taxon>
        <taxon>metagenomes</taxon>
        <taxon>ecological metagenomes</taxon>
    </lineage>
</organism>
<evidence type="ECO:0000256" key="2">
    <source>
        <dbReference type="ARBA" id="ARBA00022692"/>
    </source>
</evidence>
<name>A0A1W1EHG8_9ZZZZ</name>
<dbReference type="InterPro" id="IPR039910">
    <property type="entry name" value="D15-like"/>
</dbReference>
<reference evidence="8" key="1">
    <citation type="submission" date="2016-10" db="EMBL/GenBank/DDBJ databases">
        <authorList>
            <person name="de Groot N.N."/>
        </authorList>
    </citation>
    <scope>NUCLEOTIDE SEQUENCE</scope>
</reference>
<sequence length="541" mass="62156">MKFKILIFLLLSIFLFAKTSDKLIISITGNSIISNKLIYNKLNIKGKKWYEFYKDDLKYIDINDTTSFKTMLEGFYRTEGFFNPNIKISQNETKFNVKIKENRFLKVSDINMSSNIDLKDIKFFKIGDRFAPSRFVKLKQDIQKSLLSKGYCNYNFDNKAFVDLDTRKVKLEYKIQKNKVCKFGKVTISGLNTINKNIILSRLNIKEGNRLNIENIKDIYIKLQNLALFDEVLVDYSKREDNIVPINISLKEKEKSFLYKVGMGYDTNLGFRVSAFFNKLNCLSDGKKLSLDIELSRDLYSIESKLFIPTTIFDYSTSLGYRVEKYSDIVDVDIIYSKFNIIRDFYDIKFNTGIGFDYSKHKSVDGNLELESLFNKDNLFLLYPYIEFVYDKRDSKLNPKNGYYLSGLFEYALAYNSDARSYNKIELEARYIKTINQYTLSSVAKVGFINPIANITPDYKKFFAGGSFSNRAYGYNKIGVIENSKSSSDIGGLSMSNLSLEVNKPIIGELSGAIFSDISISSSQGISPLSLIAPINVPKSR</sequence>
<accession>A0A1W1EHG8</accession>
<gene>
    <name evidence="8" type="ORF">MNB_SV-15-396</name>
</gene>
<dbReference type="GO" id="GO:0019867">
    <property type="term" value="C:outer membrane"/>
    <property type="evidence" value="ECO:0007669"/>
    <property type="project" value="InterPro"/>
</dbReference>
<dbReference type="PANTHER" id="PTHR12815:SF47">
    <property type="entry name" value="TRANSLOCATION AND ASSEMBLY MODULE SUBUNIT TAMA"/>
    <property type="match status" value="1"/>
</dbReference>
<keyword evidence="4" id="KW-0472">Membrane</keyword>
<feature type="domain" description="POTRA" evidence="7">
    <location>
        <begin position="182"/>
        <end position="253"/>
    </location>
</feature>
<evidence type="ECO:0000259" key="6">
    <source>
        <dbReference type="Pfam" id="PF01103"/>
    </source>
</evidence>
<protein>
    <submittedName>
        <fullName evidence="8">Outer membrane protein</fullName>
    </submittedName>
</protein>
<feature type="domain" description="Bacterial surface antigen (D15)" evidence="6">
    <location>
        <begin position="281"/>
        <end position="518"/>
    </location>
</feature>
<evidence type="ECO:0000256" key="1">
    <source>
        <dbReference type="ARBA" id="ARBA00004370"/>
    </source>
</evidence>
<keyword evidence="3" id="KW-0732">Signal</keyword>
<evidence type="ECO:0000313" key="8">
    <source>
        <dbReference type="EMBL" id="SHO80303.1"/>
    </source>
</evidence>
<dbReference type="Pfam" id="PF01103">
    <property type="entry name" value="Omp85"/>
    <property type="match status" value="1"/>
</dbReference>
<dbReference type="InterPro" id="IPR010827">
    <property type="entry name" value="BamA/TamA_POTRA"/>
</dbReference>